<reference evidence="2" key="1">
    <citation type="journal article" date="2014" name="Science">
        <title>Ancient hybridizations among the ancestral genomes of bread wheat.</title>
        <authorList>
            <consortium name="International Wheat Genome Sequencing Consortium,"/>
            <person name="Marcussen T."/>
            <person name="Sandve S.R."/>
            <person name="Heier L."/>
            <person name="Spannagl M."/>
            <person name="Pfeifer M."/>
            <person name="Jakobsen K.S."/>
            <person name="Wulff B.B."/>
            <person name="Steuernagel B."/>
            <person name="Mayer K.F."/>
            <person name="Olsen O.A."/>
        </authorList>
    </citation>
    <scope>NUCLEOTIDE SEQUENCE [LARGE SCALE GENOMIC DNA]</scope>
    <source>
        <strain evidence="2">cv. AL8/78</strain>
    </source>
</reference>
<reference evidence="1" key="5">
    <citation type="journal article" date="2021" name="G3 (Bethesda)">
        <title>Aegilops tauschii genome assembly Aet v5.0 features greater sequence contiguity and improved annotation.</title>
        <authorList>
            <person name="Wang L."/>
            <person name="Zhu T."/>
            <person name="Rodriguez J.C."/>
            <person name="Deal K.R."/>
            <person name="Dubcovsky J."/>
            <person name="McGuire P.E."/>
            <person name="Lux T."/>
            <person name="Spannagl M."/>
            <person name="Mayer K.F.X."/>
            <person name="Baldrich P."/>
            <person name="Meyers B.C."/>
            <person name="Huo N."/>
            <person name="Gu Y.Q."/>
            <person name="Zhou H."/>
            <person name="Devos K.M."/>
            <person name="Bennetzen J.L."/>
            <person name="Unver T."/>
            <person name="Budak H."/>
            <person name="Gulick P.J."/>
            <person name="Galiba G."/>
            <person name="Kalapos B."/>
            <person name="Nelson D.R."/>
            <person name="Li P."/>
            <person name="You F.M."/>
            <person name="Luo M.C."/>
            <person name="Dvorak J."/>
        </authorList>
    </citation>
    <scope>NUCLEOTIDE SEQUENCE [LARGE SCALE GENOMIC DNA]</scope>
    <source>
        <strain evidence="1">cv. AL8/78</strain>
    </source>
</reference>
<name>A0A453B217_AEGTS</name>
<sequence length="106" mass="11746">DRSAEESYATQRIASGRAKCYTSLVASGRHQQQSAPTCSAQLSLAVLLPVPARDAPKFSIRFTFLIPPRYEKESKESLLMVLQSSFGASHHHHRANQNPKLSKNPN</sequence>
<protein>
    <submittedName>
        <fullName evidence="1">Uncharacterized protein</fullName>
    </submittedName>
</protein>
<evidence type="ECO:0000313" key="1">
    <source>
        <dbReference type="EnsemblPlants" id="AET2Gv20338700.1"/>
    </source>
</evidence>
<dbReference type="EnsemblPlants" id="AET2Gv20338700.1">
    <property type="protein sequence ID" value="AET2Gv20338700.1"/>
    <property type="gene ID" value="AET2Gv20338700"/>
</dbReference>
<dbReference type="AlphaFoldDB" id="A0A453B217"/>
<organism evidence="1 2">
    <name type="scientific">Aegilops tauschii subsp. strangulata</name>
    <name type="common">Goatgrass</name>
    <dbReference type="NCBI Taxonomy" id="200361"/>
    <lineage>
        <taxon>Eukaryota</taxon>
        <taxon>Viridiplantae</taxon>
        <taxon>Streptophyta</taxon>
        <taxon>Embryophyta</taxon>
        <taxon>Tracheophyta</taxon>
        <taxon>Spermatophyta</taxon>
        <taxon>Magnoliopsida</taxon>
        <taxon>Liliopsida</taxon>
        <taxon>Poales</taxon>
        <taxon>Poaceae</taxon>
        <taxon>BOP clade</taxon>
        <taxon>Pooideae</taxon>
        <taxon>Triticodae</taxon>
        <taxon>Triticeae</taxon>
        <taxon>Triticinae</taxon>
        <taxon>Aegilops</taxon>
    </lineage>
</organism>
<dbReference type="Gramene" id="AET2Gv20338700.1">
    <property type="protein sequence ID" value="AET2Gv20338700.1"/>
    <property type="gene ID" value="AET2Gv20338700"/>
</dbReference>
<reference evidence="2" key="2">
    <citation type="journal article" date="2017" name="Nat. Plants">
        <title>The Aegilops tauschii genome reveals multiple impacts of transposons.</title>
        <authorList>
            <person name="Zhao G."/>
            <person name="Zou C."/>
            <person name="Li K."/>
            <person name="Wang K."/>
            <person name="Li T."/>
            <person name="Gao L."/>
            <person name="Zhang X."/>
            <person name="Wang H."/>
            <person name="Yang Z."/>
            <person name="Liu X."/>
            <person name="Jiang W."/>
            <person name="Mao L."/>
            <person name="Kong X."/>
            <person name="Jiao Y."/>
            <person name="Jia J."/>
        </authorList>
    </citation>
    <scope>NUCLEOTIDE SEQUENCE [LARGE SCALE GENOMIC DNA]</scope>
    <source>
        <strain evidence="2">cv. AL8/78</strain>
    </source>
</reference>
<dbReference type="Proteomes" id="UP000015105">
    <property type="component" value="Chromosome 2D"/>
</dbReference>
<keyword evidence="2" id="KW-1185">Reference proteome</keyword>
<proteinExistence type="predicted"/>
<reference evidence="1" key="4">
    <citation type="submission" date="2019-03" db="UniProtKB">
        <authorList>
            <consortium name="EnsemblPlants"/>
        </authorList>
    </citation>
    <scope>IDENTIFICATION</scope>
</reference>
<evidence type="ECO:0000313" key="2">
    <source>
        <dbReference type="Proteomes" id="UP000015105"/>
    </source>
</evidence>
<reference evidence="1" key="3">
    <citation type="journal article" date="2017" name="Nature">
        <title>Genome sequence of the progenitor of the wheat D genome Aegilops tauschii.</title>
        <authorList>
            <person name="Luo M.C."/>
            <person name="Gu Y.Q."/>
            <person name="Puiu D."/>
            <person name="Wang H."/>
            <person name="Twardziok S.O."/>
            <person name="Deal K.R."/>
            <person name="Huo N."/>
            <person name="Zhu T."/>
            <person name="Wang L."/>
            <person name="Wang Y."/>
            <person name="McGuire P.E."/>
            <person name="Liu S."/>
            <person name="Long H."/>
            <person name="Ramasamy R.K."/>
            <person name="Rodriguez J.C."/>
            <person name="Van S.L."/>
            <person name="Yuan L."/>
            <person name="Wang Z."/>
            <person name="Xia Z."/>
            <person name="Xiao L."/>
            <person name="Anderson O.D."/>
            <person name="Ouyang S."/>
            <person name="Liang Y."/>
            <person name="Zimin A.V."/>
            <person name="Pertea G."/>
            <person name="Qi P."/>
            <person name="Bennetzen J.L."/>
            <person name="Dai X."/>
            <person name="Dawson M.W."/>
            <person name="Muller H.G."/>
            <person name="Kugler K."/>
            <person name="Rivarola-Duarte L."/>
            <person name="Spannagl M."/>
            <person name="Mayer K.F.X."/>
            <person name="Lu F.H."/>
            <person name="Bevan M.W."/>
            <person name="Leroy P."/>
            <person name="Li P."/>
            <person name="You F.M."/>
            <person name="Sun Q."/>
            <person name="Liu Z."/>
            <person name="Lyons E."/>
            <person name="Wicker T."/>
            <person name="Salzberg S.L."/>
            <person name="Devos K.M."/>
            <person name="Dvorak J."/>
        </authorList>
    </citation>
    <scope>NUCLEOTIDE SEQUENCE [LARGE SCALE GENOMIC DNA]</scope>
    <source>
        <strain evidence="1">cv. AL8/78</strain>
    </source>
</reference>
<accession>A0A453B217</accession>